<evidence type="ECO:0000259" key="3">
    <source>
        <dbReference type="PROSITE" id="PS50405"/>
    </source>
</evidence>
<dbReference type="CDD" id="cd03191">
    <property type="entry name" value="GST_C_Zeta"/>
    <property type="match status" value="1"/>
</dbReference>
<dbReference type="GO" id="GO:0016034">
    <property type="term" value="F:maleylacetoacetate isomerase activity"/>
    <property type="evidence" value="ECO:0007669"/>
    <property type="project" value="TreeGrafter"/>
</dbReference>
<dbReference type="NCBIfam" id="TIGR01262">
    <property type="entry name" value="maiA"/>
    <property type="match status" value="1"/>
</dbReference>
<protein>
    <recommendedName>
        <fullName evidence="6">Maleylacetoacetate isomerase</fullName>
    </recommendedName>
</protein>
<gene>
    <name evidence="4" type="ORF">ABT56_12205</name>
</gene>
<dbReference type="Gene3D" id="3.40.30.10">
    <property type="entry name" value="Glutaredoxin"/>
    <property type="match status" value="1"/>
</dbReference>
<dbReference type="GO" id="GO:0006749">
    <property type="term" value="P:glutathione metabolic process"/>
    <property type="evidence" value="ECO:0007669"/>
    <property type="project" value="TreeGrafter"/>
</dbReference>
<dbReference type="Pfam" id="PF13417">
    <property type="entry name" value="GST_N_3"/>
    <property type="match status" value="1"/>
</dbReference>
<evidence type="ECO:0000256" key="1">
    <source>
        <dbReference type="ARBA" id="ARBA00010007"/>
    </source>
</evidence>
<dbReference type="AlphaFoldDB" id="A0A0J1JT83"/>
<dbReference type="PROSITE" id="PS50405">
    <property type="entry name" value="GST_CTER"/>
    <property type="match status" value="1"/>
</dbReference>
<sequence>MTLFDYYRSSASYRVRIALNLKGIDYKRHAISLLDNAQQQTDYIQRNPSGLVPALLLASDNTSSSSCNPDALLGQSLAIIEYLDEIYPQPNLLPLTPLEKAQCREIALTIACDIHPLNNLRVLQYLSQQEKKSTNTADSLERENFKREWYHHWLKTGFDTVEQLVLRYPGPFCVGETPTIADICLIPQIYNAKRFNFDITPYERITRINTQCSTLSAFCKAHPDHQQRSY</sequence>
<dbReference type="SFLD" id="SFLDS00019">
    <property type="entry name" value="Glutathione_Transferase_(cytos"/>
    <property type="match status" value="1"/>
</dbReference>
<reference evidence="4 5" key="1">
    <citation type="submission" date="2015-05" db="EMBL/GenBank/DDBJ databases">
        <title>Photobacterium galathea sp. nov.</title>
        <authorList>
            <person name="Machado H."/>
            <person name="Gram L."/>
        </authorList>
    </citation>
    <scope>NUCLEOTIDE SEQUENCE [LARGE SCALE GENOMIC DNA]</scope>
    <source>
        <strain evidence="4 5">CGMCC 1.12159</strain>
    </source>
</reference>
<dbReference type="PANTHER" id="PTHR42673">
    <property type="entry name" value="MALEYLACETOACETATE ISOMERASE"/>
    <property type="match status" value="1"/>
</dbReference>
<dbReference type="SUPFAM" id="SSF52833">
    <property type="entry name" value="Thioredoxin-like"/>
    <property type="match status" value="1"/>
</dbReference>
<dbReference type="STRING" id="1195763.ABT56_12205"/>
<evidence type="ECO:0000259" key="2">
    <source>
        <dbReference type="PROSITE" id="PS50404"/>
    </source>
</evidence>
<organism evidence="4 5">
    <name type="scientific">Photobacterium aquae</name>
    <dbReference type="NCBI Taxonomy" id="1195763"/>
    <lineage>
        <taxon>Bacteria</taxon>
        <taxon>Pseudomonadati</taxon>
        <taxon>Pseudomonadota</taxon>
        <taxon>Gammaproteobacteria</taxon>
        <taxon>Vibrionales</taxon>
        <taxon>Vibrionaceae</taxon>
        <taxon>Photobacterium</taxon>
    </lineage>
</organism>
<feature type="domain" description="GST N-terminal" evidence="2">
    <location>
        <begin position="1"/>
        <end position="91"/>
    </location>
</feature>
<dbReference type="EMBL" id="LDOT01000014">
    <property type="protein sequence ID" value="KLV05492.1"/>
    <property type="molecule type" value="Genomic_DNA"/>
</dbReference>
<dbReference type="InterPro" id="IPR034333">
    <property type="entry name" value="GST_Zeta_N"/>
</dbReference>
<dbReference type="InterPro" id="IPR036282">
    <property type="entry name" value="Glutathione-S-Trfase_C_sf"/>
</dbReference>
<dbReference type="InterPro" id="IPR034330">
    <property type="entry name" value="GST_Zeta_C"/>
</dbReference>
<dbReference type="GO" id="GO:0005737">
    <property type="term" value="C:cytoplasm"/>
    <property type="evidence" value="ECO:0007669"/>
    <property type="project" value="InterPro"/>
</dbReference>
<dbReference type="GO" id="GO:0004364">
    <property type="term" value="F:glutathione transferase activity"/>
    <property type="evidence" value="ECO:0007669"/>
    <property type="project" value="TreeGrafter"/>
</dbReference>
<dbReference type="RefSeq" id="WP_047879174.1">
    <property type="nucleotide sequence ID" value="NZ_LDOT01000014.1"/>
</dbReference>
<evidence type="ECO:0008006" key="6">
    <source>
        <dbReference type="Google" id="ProtNLM"/>
    </source>
</evidence>
<keyword evidence="5" id="KW-1185">Reference proteome</keyword>
<dbReference type="Proteomes" id="UP000036097">
    <property type="component" value="Unassembled WGS sequence"/>
</dbReference>
<dbReference type="CDD" id="cd03042">
    <property type="entry name" value="GST_N_Zeta"/>
    <property type="match status" value="1"/>
</dbReference>
<evidence type="ECO:0000313" key="5">
    <source>
        <dbReference type="Proteomes" id="UP000036097"/>
    </source>
</evidence>
<dbReference type="GO" id="GO:0006559">
    <property type="term" value="P:L-phenylalanine catabolic process"/>
    <property type="evidence" value="ECO:0007669"/>
    <property type="project" value="TreeGrafter"/>
</dbReference>
<evidence type="ECO:0000313" key="4">
    <source>
        <dbReference type="EMBL" id="KLV05492.1"/>
    </source>
</evidence>
<dbReference type="InterPro" id="IPR005955">
    <property type="entry name" value="GST_Zeta"/>
</dbReference>
<dbReference type="PANTHER" id="PTHR42673:SF21">
    <property type="entry name" value="GLUTATHIONE S-TRANSFERASE YFCF"/>
    <property type="match status" value="1"/>
</dbReference>
<dbReference type="InterPro" id="IPR004045">
    <property type="entry name" value="Glutathione_S-Trfase_N"/>
</dbReference>
<proteinExistence type="inferred from homology"/>
<dbReference type="SUPFAM" id="SSF47616">
    <property type="entry name" value="GST C-terminal domain-like"/>
    <property type="match status" value="1"/>
</dbReference>
<dbReference type="InterPro" id="IPR036249">
    <property type="entry name" value="Thioredoxin-like_sf"/>
</dbReference>
<name>A0A0J1JT83_9GAMM</name>
<feature type="domain" description="GST C-terminal" evidence="3">
    <location>
        <begin position="96"/>
        <end position="230"/>
    </location>
</feature>
<dbReference type="Gene3D" id="1.20.1050.10">
    <property type="match status" value="1"/>
</dbReference>
<dbReference type="InterPro" id="IPR040079">
    <property type="entry name" value="Glutathione_S-Trfase"/>
</dbReference>
<comment type="similarity">
    <text evidence="1">Belongs to the GST superfamily. Zeta family.</text>
</comment>
<dbReference type="InterPro" id="IPR010987">
    <property type="entry name" value="Glutathione-S-Trfase_C-like"/>
</dbReference>
<accession>A0A0J1JT83</accession>
<dbReference type="SFLD" id="SFLDG00358">
    <property type="entry name" value="Main_(cytGST)"/>
    <property type="match status" value="1"/>
</dbReference>
<comment type="caution">
    <text evidence="4">The sequence shown here is derived from an EMBL/GenBank/DDBJ whole genome shotgun (WGS) entry which is preliminary data.</text>
</comment>
<dbReference type="PROSITE" id="PS50404">
    <property type="entry name" value="GST_NTER"/>
    <property type="match status" value="1"/>
</dbReference>
<dbReference type="PATRIC" id="fig|1195763.3.peg.2575"/>